<dbReference type="AlphaFoldDB" id="A0ABD1XQT5"/>
<gene>
    <name evidence="2" type="ORF">R1flu_022765</name>
</gene>
<comment type="caution">
    <text evidence="2">The sequence shown here is derived from an EMBL/GenBank/DDBJ whole genome shotgun (WGS) entry which is preliminary data.</text>
</comment>
<dbReference type="Proteomes" id="UP001605036">
    <property type="component" value="Unassembled WGS sequence"/>
</dbReference>
<keyword evidence="3" id="KW-1185">Reference proteome</keyword>
<evidence type="ECO:0000313" key="2">
    <source>
        <dbReference type="EMBL" id="KAL2611073.1"/>
    </source>
</evidence>
<feature type="region of interest" description="Disordered" evidence="1">
    <location>
        <begin position="61"/>
        <end position="83"/>
    </location>
</feature>
<reference evidence="2 3" key="1">
    <citation type="submission" date="2024-09" db="EMBL/GenBank/DDBJ databases">
        <title>Chromosome-scale assembly of Riccia fluitans.</title>
        <authorList>
            <person name="Paukszto L."/>
            <person name="Sawicki J."/>
            <person name="Karawczyk K."/>
            <person name="Piernik-Szablinska J."/>
            <person name="Szczecinska M."/>
            <person name="Mazdziarz M."/>
        </authorList>
    </citation>
    <scope>NUCLEOTIDE SEQUENCE [LARGE SCALE GENOMIC DNA]</scope>
    <source>
        <strain evidence="2">Rf_01</strain>
        <tissue evidence="2">Aerial parts of the thallus</tissue>
    </source>
</reference>
<name>A0ABD1XQT5_9MARC</name>
<dbReference type="EMBL" id="JBHFFA010000007">
    <property type="protein sequence ID" value="KAL2611073.1"/>
    <property type="molecule type" value="Genomic_DNA"/>
</dbReference>
<sequence>MSDKQDQQEGGCGDVFRPEAIALGFDRSNILFDGKKLLIVVNRTMTDEDVRWSFSIRRGNLHSSGGRSEVEVGESNRQSLRGSENSNELLVKIFLDPAQRSYYRRGGNTRLREEQWLPDAGVLESVMDTKFSFKFIAVESRRGQQGWKRLETKADVNFCVVEVDSSNERKRWFQDRLCAKVQFTDRAAAGRDTTQRLSAHSIRKFDVSRGGQISEGTQQEKL</sequence>
<protein>
    <submittedName>
        <fullName evidence="2">Uncharacterized protein</fullName>
    </submittedName>
</protein>
<organism evidence="2 3">
    <name type="scientific">Riccia fluitans</name>
    <dbReference type="NCBI Taxonomy" id="41844"/>
    <lineage>
        <taxon>Eukaryota</taxon>
        <taxon>Viridiplantae</taxon>
        <taxon>Streptophyta</taxon>
        <taxon>Embryophyta</taxon>
        <taxon>Marchantiophyta</taxon>
        <taxon>Marchantiopsida</taxon>
        <taxon>Marchantiidae</taxon>
        <taxon>Marchantiales</taxon>
        <taxon>Ricciaceae</taxon>
        <taxon>Riccia</taxon>
    </lineage>
</organism>
<accession>A0ABD1XQT5</accession>
<evidence type="ECO:0000313" key="3">
    <source>
        <dbReference type="Proteomes" id="UP001605036"/>
    </source>
</evidence>
<evidence type="ECO:0000256" key="1">
    <source>
        <dbReference type="SAM" id="MobiDB-lite"/>
    </source>
</evidence>
<proteinExistence type="predicted"/>